<comment type="similarity">
    <text evidence="1">Belongs to the calycin superfamily. Lipocalin family.</text>
</comment>
<sequence length="152" mass="17621">QFKGKWYEAERYFSVFEFAGKCVNSNYTESVDGIENSMNVISKQTSSLTGIHSTIEGEVRVNEKEPSKFNLRFPYLPLDAPYWVLDTDYDNYSVIWSCSNFGIFSTRNAWILTRARNPTLQIMEKAYGVIDKNGISKAYFIRTDQKNCPDEY</sequence>
<dbReference type="Gene3D" id="2.40.128.20">
    <property type="match status" value="1"/>
</dbReference>
<reference evidence="5 6" key="1">
    <citation type="submission" date="2024-07" db="EMBL/GenBank/DDBJ databases">
        <title>Chromosome-level genome assembly of the water stick insect Ranatra chinensis (Heteroptera: Nepidae).</title>
        <authorList>
            <person name="Liu X."/>
        </authorList>
    </citation>
    <scope>NUCLEOTIDE SEQUENCE [LARGE SCALE GENOMIC DNA]</scope>
    <source>
        <strain evidence="5">Cailab_2021Rc</strain>
        <tissue evidence="5">Muscle</tissue>
    </source>
</reference>
<evidence type="ECO:0000313" key="6">
    <source>
        <dbReference type="Proteomes" id="UP001558652"/>
    </source>
</evidence>
<evidence type="ECO:0000259" key="4">
    <source>
        <dbReference type="Pfam" id="PF00061"/>
    </source>
</evidence>
<evidence type="ECO:0000256" key="2">
    <source>
        <dbReference type="ARBA" id="ARBA00019890"/>
    </source>
</evidence>
<dbReference type="AlphaFoldDB" id="A0ABD0Y9G5"/>
<dbReference type="InterPro" id="IPR000566">
    <property type="entry name" value="Lipocln_cytosolic_FA-bd_dom"/>
</dbReference>
<dbReference type="Proteomes" id="UP001558652">
    <property type="component" value="Unassembled WGS sequence"/>
</dbReference>
<proteinExistence type="inferred from homology"/>
<dbReference type="Pfam" id="PF00061">
    <property type="entry name" value="Lipocalin"/>
    <property type="match status" value="1"/>
</dbReference>
<organism evidence="5 6">
    <name type="scientific">Ranatra chinensis</name>
    <dbReference type="NCBI Taxonomy" id="642074"/>
    <lineage>
        <taxon>Eukaryota</taxon>
        <taxon>Metazoa</taxon>
        <taxon>Ecdysozoa</taxon>
        <taxon>Arthropoda</taxon>
        <taxon>Hexapoda</taxon>
        <taxon>Insecta</taxon>
        <taxon>Pterygota</taxon>
        <taxon>Neoptera</taxon>
        <taxon>Paraneoptera</taxon>
        <taxon>Hemiptera</taxon>
        <taxon>Heteroptera</taxon>
        <taxon>Panheteroptera</taxon>
        <taxon>Nepomorpha</taxon>
        <taxon>Nepidae</taxon>
        <taxon>Ranatrinae</taxon>
        <taxon>Ranatra</taxon>
    </lineage>
</organism>
<accession>A0ABD0Y9G5</accession>
<dbReference type="PIRSF" id="PIRSF036893">
    <property type="entry name" value="Lipocalin_ApoD"/>
    <property type="match status" value="1"/>
</dbReference>
<evidence type="ECO:0000256" key="1">
    <source>
        <dbReference type="ARBA" id="ARBA00006889"/>
    </source>
</evidence>
<feature type="domain" description="Lipocalin/cytosolic fatty-acid binding" evidence="4">
    <location>
        <begin position="4"/>
        <end position="147"/>
    </location>
</feature>
<dbReference type="GO" id="GO:0006950">
    <property type="term" value="P:response to stress"/>
    <property type="evidence" value="ECO:0007669"/>
    <property type="project" value="UniProtKB-ARBA"/>
</dbReference>
<dbReference type="InterPro" id="IPR012674">
    <property type="entry name" value="Calycin"/>
</dbReference>
<keyword evidence="6" id="KW-1185">Reference proteome</keyword>
<dbReference type="PANTHER" id="PTHR10612">
    <property type="entry name" value="APOLIPOPROTEIN D"/>
    <property type="match status" value="1"/>
</dbReference>
<feature type="non-terminal residue" evidence="5">
    <location>
        <position position="1"/>
    </location>
</feature>
<name>A0ABD0Y9G5_9HEMI</name>
<comment type="caution">
    <text evidence="5">The sequence shown here is derived from an EMBL/GenBank/DDBJ whole genome shotgun (WGS) entry which is preliminary data.</text>
</comment>
<evidence type="ECO:0000256" key="3">
    <source>
        <dbReference type="ARBA" id="ARBA00023283"/>
    </source>
</evidence>
<dbReference type="InterPro" id="IPR022271">
    <property type="entry name" value="Lipocalin_ApoD"/>
</dbReference>
<dbReference type="InterPro" id="IPR002969">
    <property type="entry name" value="ApolipopD"/>
</dbReference>
<dbReference type="EMBL" id="JBFDAA010000012">
    <property type="protein sequence ID" value="KAL1123304.1"/>
    <property type="molecule type" value="Genomic_DNA"/>
</dbReference>
<dbReference type="PANTHER" id="PTHR10612:SF34">
    <property type="entry name" value="APOLIPOPROTEIN D"/>
    <property type="match status" value="1"/>
</dbReference>
<protein>
    <recommendedName>
        <fullName evidence="2">Apolipoprotein D</fullName>
    </recommendedName>
</protein>
<gene>
    <name evidence="5" type="ORF">AAG570_002390</name>
</gene>
<dbReference type="PRINTS" id="PR01219">
    <property type="entry name" value="APOLIPOPROTD"/>
</dbReference>
<keyword evidence="3" id="KW-0873">Pyrrolidone carboxylic acid</keyword>
<dbReference type="SUPFAM" id="SSF50814">
    <property type="entry name" value="Lipocalins"/>
    <property type="match status" value="1"/>
</dbReference>
<evidence type="ECO:0000313" key="5">
    <source>
        <dbReference type="EMBL" id="KAL1123304.1"/>
    </source>
</evidence>